<dbReference type="GeneID" id="87943973"/>
<dbReference type="RefSeq" id="XP_062779680.1">
    <property type="nucleotide sequence ID" value="XM_062923629.1"/>
</dbReference>
<dbReference type="AlphaFoldDB" id="A0AAX4IH98"/>
<keyword evidence="2" id="KW-1185">Reference proteome</keyword>
<accession>A0AAX4IH98</accession>
<sequence length="78" mass="8709">MALCLAGRMTDCRARDDGLGSSRAQQPLLYSIATPIPSKHSDAGFGYRVAQQPRSRATSVYRLHHSQVFFWQLSLNDV</sequence>
<proteinExistence type="predicted"/>
<dbReference type="Proteomes" id="UP001322277">
    <property type="component" value="Chromosome 4"/>
</dbReference>
<gene>
    <name evidence="1" type="ORF">CDEST_07470</name>
</gene>
<reference evidence="2" key="1">
    <citation type="journal article" date="2023" name="bioRxiv">
        <title>Complete genome of the Medicago anthracnose fungus, Colletotrichum destructivum, reveals a mini-chromosome-like region within a core chromosome.</title>
        <authorList>
            <person name="Lapalu N."/>
            <person name="Simon A."/>
            <person name="Lu A."/>
            <person name="Plaumann P.-L."/>
            <person name="Amselem J."/>
            <person name="Pigne S."/>
            <person name="Auger A."/>
            <person name="Koch C."/>
            <person name="Dallery J.-F."/>
            <person name="O'Connell R.J."/>
        </authorList>
    </citation>
    <scope>NUCLEOTIDE SEQUENCE [LARGE SCALE GENOMIC DNA]</scope>
    <source>
        <strain evidence="2">CBS 520.97</strain>
    </source>
</reference>
<organism evidence="1 2">
    <name type="scientific">Colletotrichum destructivum</name>
    <dbReference type="NCBI Taxonomy" id="34406"/>
    <lineage>
        <taxon>Eukaryota</taxon>
        <taxon>Fungi</taxon>
        <taxon>Dikarya</taxon>
        <taxon>Ascomycota</taxon>
        <taxon>Pezizomycotina</taxon>
        <taxon>Sordariomycetes</taxon>
        <taxon>Hypocreomycetidae</taxon>
        <taxon>Glomerellales</taxon>
        <taxon>Glomerellaceae</taxon>
        <taxon>Colletotrichum</taxon>
        <taxon>Colletotrichum destructivum species complex</taxon>
    </lineage>
</organism>
<dbReference type="EMBL" id="CP137308">
    <property type="protein sequence ID" value="WQF82456.1"/>
    <property type="molecule type" value="Genomic_DNA"/>
</dbReference>
<name>A0AAX4IH98_9PEZI</name>
<dbReference type="KEGG" id="cdet:87943973"/>
<evidence type="ECO:0000313" key="1">
    <source>
        <dbReference type="EMBL" id="WQF82456.1"/>
    </source>
</evidence>
<evidence type="ECO:0000313" key="2">
    <source>
        <dbReference type="Proteomes" id="UP001322277"/>
    </source>
</evidence>
<protein>
    <submittedName>
        <fullName evidence="1">Uncharacterized protein</fullName>
    </submittedName>
</protein>